<feature type="region of interest" description="Disordered" evidence="4">
    <location>
        <begin position="1"/>
        <end position="29"/>
    </location>
</feature>
<keyword evidence="2 7" id="KW-0689">Ribosomal protein</keyword>
<dbReference type="GO" id="GO:0022625">
    <property type="term" value="C:cytosolic large ribosomal subunit"/>
    <property type="evidence" value="ECO:0007669"/>
    <property type="project" value="TreeGrafter"/>
</dbReference>
<dbReference type="SMART" id="SM01383">
    <property type="entry name" value="Ribosomal_L2"/>
    <property type="match status" value="1"/>
</dbReference>
<dbReference type="Gene3D" id="2.40.50.140">
    <property type="entry name" value="Nucleic acid-binding proteins"/>
    <property type="match status" value="1"/>
</dbReference>
<feature type="transmembrane region" description="Helical" evidence="5">
    <location>
        <begin position="116"/>
        <end position="134"/>
    </location>
</feature>
<dbReference type="InterPro" id="IPR022666">
    <property type="entry name" value="Ribosomal_uL2_RNA-bd_dom"/>
</dbReference>
<evidence type="ECO:0000259" key="6">
    <source>
        <dbReference type="SMART" id="SM01383"/>
    </source>
</evidence>
<dbReference type="PANTHER" id="PTHR13691:SF16">
    <property type="entry name" value="LARGE RIBOSOMAL SUBUNIT PROTEIN UL2"/>
    <property type="match status" value="1"/>
</dbReference>
<keyword evidence="5" id="KW-0472">Membrane</keyword>
<accession>A0A830BD46</accession>
<sequence length="140" mass="15115">MGRVIRGQHKGASSALSSHTHHRKGPARLDFGEHNGYLKGAVTEVIHDPGRGAPLARVAFRHLFRYKLQKELFIAADGMYTDQSVFCGKKANLVVGNVSPVGSIGKRAPSSATWRITSVIVGFSLGLLGITLLLSPNTRR</sequence>
<comment type="caution">
    <text evidence="7">The sequence shown here is derived from an EMBL/GenBank/DDBJ whole genome shotgun (WGS) entry which is preliminary data.</text>
</comment>
<dbReference type="InterPro" id="IPR012340">
    <property type="entry name" value="NA-bd_OB-fold"/>
</dbReference>
<keyword evidence="3" id="KW-0687">Ribonucleoprotein</keyword>
<dbReference type="GO" id="GO:0002181">
    <property type="term" value="P:cytoplasmic translation"/>
    <property type="evidence" value="ECO:0007669"/>
    <property type="project" value="TreeGrafter"/>
</dbReference>
<comment type="similarity">
    <text evidence="1">Belongs to the universal ribosomal protein uL2 family.</text>
</comment>
<proteinExistence type="inferred from homology"/>
<evidence type="ECO:0000256" key="3">
    <source>
        <dbReference type="ARBA" id="ARBA00023274"/>
    </source>
</evidence>
<evidence type="ECO:0000256" key="5">
    <source>
        <dbReference type="SAM" id="Phobius"/>
    </source>
</evidence>
<evidence type="ECO:0000256" key="2">
    <source>
        <dbReference type="ARBA" id="ARBA00022980"/>
    </source>
</evidence>
<dbReference type="AlphaFoldDB" id="A0A830BD46"/>
<dbReference type="GO" id="GO:0003723">
    <property type="term" value="F:RNA binding"/>
    <property type="evidence" value="ECO:0007669"/>
    <property type="project" value="TreeGrafter"/>
</dbReference>
<dbReference type="GO" id="GO:0003735">
    <property type="term" value="F:structural constituent of ribosome"/>
    <property type="evidence" value="ECO:0007669"/>
    <property type="project" value="InterPro"/>
</dbReference>
<dbReference type="EMBL" id="BMAC01000095">
    <property type="protein sequence ID" value="GFP84876.1"/>
    <property type="molecule type" value="Genomic_DNA"/>
</dbReference>
<reference evidence="7" key="1">
    <citation type="submission" date="2020-07" db="EMBL/GenBank/DDBJ databases">
        <title>Ethylene signaling mediates host invasion by parasitic plants.</title>
        <authorList>
            <person name="Yoshida S."/>
        </authorList>
    </citation>
    <scope>NUCLEOTIDE SEQUENCE</scope>
    <source>
        <strain evidence="7">Okayama</strain>
    </source>
</reference>
<feature type="domain" description="Large ribosomal subunit protein uL2 RNA-binding" evidence="6">
    <location>
        <begin position="11"/>
        <end position="87"/>
    </location>
</feature>
<evidence type="ECO:0000256" key="1">
    <source>
        <dbReference type="ARBA" id="ARBA00005636"/>
    </source>
</evidence>
<evidence type="ECO:0000313" key="7">
    <source>
        <dbReference type="EMBL" id="GFP84876.1"/>
    </source>
</evidence>
<organism evidence="7 8">
    <name type="scientific">Phtheirospermum japonicum</name>
    <dbReference type="NCBI Taxonomy" id="374723"/>
    <lineage>
        <taxon>Eukaryota</taxon>
        <taxon>Viridiplantae</taxon>
        <taxon>Streptophyta</taxon>
        <taxon>Embryophyta</taxon>
        <taxon>Tracheophyta</taxon>
        <taxon>Spermatophyta</taxon>
        <taxon>Magnoliopsida</taxon>
        <taxon>eudicotyledons</taxon>
        <taxon>Gunneridae</taxon>
        <taxon>Pentapetalae</taxon>
        <taxon>asterids</taxon>
        <taxon>lamiids</taxon>
        <taxon>Lamiales</taxon>
        <taxon>Orobanchaceae</taxon>
        <taxon>Orobanchaceae incertae sedis</taxon>
        <taxon>Phtheirospermum</taxon>
    </lineage>
</organism>
<dbReference type="InterPro" id="IPR002171">
    <property type="entry name" value="Ribosomal_uL2"/>
</dbReference>
<gene>
    <name evidence="7" type="ORF">PHJA_000631400</name>
</gene>
<evidence type="ECO:0000256" key="4">
    <source>
        <dbReference type="SAM" id="MobiDB-lite"/>
    </source>
</evidence>
<dbReference type="SUPFAM" id="SSF50249">
    <property type="entry name" value="Nucleic acid-binding proteins"/>
    <property type="match status" value="1"/>
</dbReference>
<keyword evidence="5" id="KW-0812">Transmembrane</keyword>
<dbReference type="FunFam" id="2.40.50.140:FF:000020">
    <property type="entry name" value="60S ribosomal protein L2"/>
    <property type="match status" value="1"/>
</dbReference>
<keyword evidence="8" id="KW-1185">Reference proteome</keyword>
<dbReference type="Proteomes" id="UP000653305">
    <property type="component" value="Unassembled WGS sequence"/>
</dbReference>
<dbReference type="OrthoDB" id="10267824at2759"/>
<dbReference type="Pfam" id="PF00181">
    <property type="entry name" value="Ribosomal_L2_N"/>
    <property type="match status" value="1"/>
</dbReference>
<name>A0A830BD46_9LAMI</name>
<dbReference type="PANTHER" id="PTHR13691">
    <property type="entry name" value="RIBOSOMAL PROTEIN L2"/>
    <property type="match status" value="1"/>
</dbReference>
<protein>
    <submittedName>
        <fullName evidence="7">60S ribosomal protein l8-3</fullName>
    </submittedName>
</protein>
<keyword evidence="5" id="KW-1133">Transmembrane helix</keyword>
<evidence type="ECO:0000313" key="8">
    <source>
        <dbReference type="Proteomes" id="UP000653305"/>
    </source>
</evidence>